<keyword evidence="1" id="KW-0732">Signal</keyword>
<feature type="chain" id="PRO_5030766360" evidence="1">
    <location>
        <begin position="21"/>
        <end position="188"/>
    </location>
</feature>
<name>A0A7S1MP21_ALECA</name>
<dbReference type="EMBL" id="HBGE01041639">
    <property type="protein sequence ID" value="CAD9137232.1"/>
    <property type="molecule type" value="Transcribed_RNA"/>
</dbReference>
<dbReference type="AlphaFoldDB" id="A0A7S1MP21"/>
<protein>
    <submittedName>
        <fullName evidence="2">Uncharacterized protein</fullName>
    </submittedName>
</protein>
<organism evidence="2">
    <name type="scientific">Alexandrium catenella</name>
    <name type="common">Red tide dinoflagellate</name>
    <name type="synonym">Gonyaulax catenella</name>
    <dbReference type="NCBI Taxonomy" id="2925"/>
    <lineage>
        <taxon>Eukaryota</taxon>
        <taxon>Sar</taxon>
        <taxon>Alveolata</taxon>
        <taxon>Dinophyceae</taxon>
        <taxon>Gonyaulacales</taxon>
        <taxon>Pyrocystaceae</taxon>
        <taxon>Alexandrium</taxon>
    </lineage>
</organism>
<gene>
    <name evidence="2" type="ORF">ACAT0790_LOCUS25141</name>
</gene>
<evidence type="ECO:0000256" key="1">
    <source>
        <dbReference type="SAM" id="SignalP"/>
    </source>
</evidence>
<evidence type="ECO:0000313" key="2">
    <source>
        <dbReference type="EMBL" id="CAD9137232.1"/>
    </source>
</evidence>
<reference evidence="2" key="1">
    <citation type="submission" date="2021-01" db="EMBL/GenBank/DDBJ databases">
        <authorList>
            <person name="Corre E."/>
            <person name="Pelletier E."/>
            <person name="Niang G."/>
            <person name="Scheremetjew M."/>
            <person name="Finn R."/>
            <person name="Kale V."/>
            <person name="Holt S."/>
            <person name="Cochrane G."/>
            <person name="Meng A."/>
            <person name="Brown T."/>
            <person name="Cohen L."/>
        </authorList>
    </citation>
    <scope>NUCLEOTIDE SEQUENCE</scope>
    <source>
        <strain evidence="2">OF101</strain>
    </source>
</reference>
<accession>A0A7S1MP21</accession>
<proteinExistence type="predicted"/>
<sequence>MFGSSRLLALGACLVPQGVAVHLLRPDAEMASAVQFGRVAADTLDQGPLREMGPLALASETVGVRLPGGKESKAWGDDKIKAISAIAVKDGAFETGIFNAAGTSEHAEETHLLYGAGYKGLGENPSKLPSGYGVVGAVRATPGSLHVVNAMPSAKGGLDYSALKVAVSQGHLPREQLPWGKSAAAEHK</sequence>
<feature type="signal peptide" evidence="1">
    <location>
        <begin position="1"/>
        <end position="20"/>
    </location>
</feature>